<gene>
    <name evidence="2" type="ORF">ACFOX0_12165</name>
</gene>
<evidence type="ECO:0000256" key="1">
    <source>
        <dbReference type="SAM" id="MobiDB-lite"/>
    </source>
</evidence>
<evidence type="ECO:0000313" key="2">
    <source>
        <dbReference type="EMBL" id="MFC4106687.1"/>
    </source>
</evidence>
<organism evidence="2 3">
    <name type="scientific">Micromonospora zhanjiangensis</name>
    <dbReference type="NCBI Taxonomy" id="1522057"/>
    <lineage>
        <taxon>Bacteria</taxon>
        <taxon>Bacillati</taxon>
        <taxon>Actinomycetota</taxon>
        <taxon>Actinomycetes</taxon>
        <taxon>Micromonosporales</taxon>
        <taxon>Micromonosporaceae</taxon>
        <taxon>Micromonospora</taxon>
    </lineage>
</organism>
<protein>
    <submittedName>
        <fullName evidence="2">Uncharacterized protein</fullName>
    </submittedName>
</protein>
<accession>A0ABV8KL45</accession>
<dbReference type="EMBL" id="JBHSBN010000006">
    <property type="protein sequence ID" value="MFC4106687.1"/>
    <property type="molecule type" value="Genomic_DNA"/>
</dbReference>
<comment type="caution">
    <text evidence="2">The sequence shown here is derived from an EMBL/GenBank/DDBJ whole genome shotgun (WGS) entry which is preliminary data.</text>
</comment>
<keyword evidence="3" id="KW-1185">Reference proteome</keyword>
<name>A0ABV8KL45_9ACTN</name>
<dbReference type="Proteomes" id="UP001595868">
    <property type="component" value="Unassembled WGS sequence"/>
</dbReference>
<feature type="region of interest" description="Disordered" evidence="1">
    <location>
        <begin position="140"/>
        <end position="159"/>
    </location>
</feature>
<proteinExistence type="predicted"/>
<sequence length="300" mass="33955">MTLPTFDRPPNLDDLVKGLERLLRGGLPATEETAEEVLLGLRGVWARSVDADDLLSRVKALNELLGRLIAEMPPLNDHDLADAAAVLFKVDGRARRQNLLQRYESAAKAAGYQVDHFRRAIVPKILRQIARQLHEDSQNYIPRTGQPARQEISGDSPSITEEHISAPDVALREETLSRLWEYVYGLRAELIAIERLKRWPEEEHAALKLEESRDSALWQLGRLMHWIGRYIAEYGDFVEHGRAEFQAEALIRLAGWRGELPPVVATKLRTLAAMYPTREEFIRACQEANLRMGTAGPDQA</sequence>
<dbReference type="RefSeq" id="WP_377544844.1">
    <property type="nucleotide sequence ID" value="NZ_JBHSBN010000006.1"/>
</dbReference>
<evidence type="ECO:0000313" key="3">
    <source>
        <dbReference type="Proteomes" id="UP001595868"/>
    </source>
</evidence>
<reference evidence="3" key="1">
    <citation type="journal article" date="2019" name="Int. J. Syst. Evol. Microbiol.">
        <title>The Global Catalogue of Microorganisms (GCM) 10K type strain sequencing project: providing services to taxonomists for standard genome sequencing and annotation.</title>
        <authorList>
            <consortium name="The Broad Institute Genomics Platform"/>
            <consortium name="The Broad Institute Genome Sequencing Center for Infectious Disease"/>
            <person name="Wu L."/>
            <person name="Ma J."/>
        </authorList>
    </citation>
    <scope>NUCLEOTIDE SEQUENCE [LARGE SCALE GENOMIC DNA]</scope>
    <source>
        <strain evidence="3">2902at01</strain>
    </source>
</reference>